<gene>
    <name evidence="1" type="ORF">HU200_005037</name>
</gene>
<evidence type="ECO:0000313" key="1">
    <source>
        <dbReference type="EMBL" id="KAF8774989.1"/>
    </source>
</evidence>
<name>A0A835FSJ5_9POAL</name>
<keyword evidence="2" id="KW-1185">Reference proteome</keyword>
<accession>A0A835FSJ5</accession>
<dbReference type="EMBL" id="JACEFO010000338">
    <property type="protein sequence ID" value="KAF8774989.1"/>
    <property type="molecule type" value="Genomic_DNA"/>
</dbReference>
<protein>
    <submittedName>
        <fullName evidence="1">Uncharacterized protein</fullName>
    </submittedName>
</protein>
<reference evidence="1" key="1">
    <citation type="submission" date="2020-07" db="EMBL/GenBank/DDBJ databases">
        <title>Genome sequence and genetic diversity analysis of an under-domesticated orphan crop, white fonio (Digitaria exilis).</title>
        <authorList>
            <person name="Bennetzen J.L."/>
            <person name="Chen S."/>
            <person name="Ma X."/>
            <person name="Wang X."/>
            <person name="Yssel A.E.J."/>
            <person name="Chaluvadi S.R."/>
            <person name="Johnson M."/>
            <person name="Gangashetty P."/>
            <person name="Hamidou F."/>
            <person name="Sanogo M.D."/>
            <person name="Zwaenepoel A."/>
            <person name="Wallace J."/>
            <person name="Van De Peer Y."/>
            <person name="Van Deynze A."/>
        </authorList>
    </citation>
    <scope>NUCLEOTIDE SEQUENCE</scope>
    <source>
        <tissue evidence="1">Leaves</tissue>
    </source>
</reference>
<proteinExistence type="predicted"/>
<sequence>MRHHLYPLLVVVAGPDTMDPRAAAAAEASVKMEESLRSMAELKEKMISRGLIPSRRPPPKRWWFQRLSKVAIARRRNSSGSPACQGMSGLLQTVSIRFVPNSLTPLRICVARTDY</sequence>
<dbReference type="Proteomes" id="UP000636709">
    <property type="component" value="Unassembled WGS sequence"/>
</dbReference>
<evidence type="ECO:0000313" key="2">
    <source>
        <dbReference type="Proteomes" id="UP000636709"/>
    </source>
</evidence>
<comment type="caution">
    <text evidence="1">The sequence shown here is derived from an EMBL/GenBank/DDBJ whole genome shotgun (WGS) entry which is preliminary data.</text>
</comment>
<organism evidence="1 2">
    <name type="scientific">Digitaria exilis</name>
    <dbReference type="NCBI Taxonomy" id="1010633"/>
    <lineage>
        <taxon>Eukaryota</taxon>
        <taxon>Viridiplantae</taxon>
        <taxon>Streptophyta</taxon>
        <taxon>Embryophyta</taxon>
        <taxon>Tracheophyta</taxon>
        <taxon>Spermatophyta</taxon>
        <taxon>Magnoliopsida</taxon>
        <taxon>Liliopsida</taxon>
        <taxon>Poales</taxon>
        <taxon>Poaceae</taxon>
        <taxon>PACMAD clade</taxon>
        <taxon>Panicoideae</taxon>
        <taxon>Panicodae</taxon>
        <taxon>Paniceae</taxon>
        <taxon>Anthephorinae</taxon>
        <taxon>Digitaria</taxon>
    </lineage>
</organism>
<dbReference type="AlphaFoldDB" id="A0A835FSJ5"/>